<keyword evidence="2" id="KW-0238">DNA-binding</keyword>
<dbReference type="InterPro" id="IPR036390">
    <property type="entry name" value="WH_DNA-bd_sf"/>
</dbReference>
<reference evidence="5 6" key="1">
    <citation type="submission" date="2006-10" db="EMBL/GenBank/DDBJ databases">
        <title>Complete sequence of Syntrophobacter fumaroxidans MPOB.</title>
        <authorList>
            <consortium name="US DOE Joint Genome Institute"/>
            <person name="Copeland A."/>
            <person name="Lucas S."/>
            <person name="Lapidus A."/>
            <person name="Barry K."/>
            <person name="Detter J.C."/>
            <person name="Glavina del Rio T."/>
            <person name="Hammon N."/>
            <person name="Israni S."/>
            <person name="Pitluck S."/>
            <person name="Goltsman E.G."/>
            <person name="Martinez M."/>
            <person name="Schmutz J."/>
            <person name="Larimer F."/>
            <person name="Land M."/>
            <person name="Hauser L."/>
            <person name="Kyrpides N."/>
            <person name="Kim E."/>
            <person name="Boone D.R."/>
            <person name="Brockman F."/>
            <person name="Culley D."/>
            <person name="Ferry J."/>
            <person name="Gunsalus R."/>
            <person name="McInerney M.J."/>
            <person name="Morrison M."/>
            <person name="Plugge C."/>
            <person name="Rohlin L."/>
            <person name="Scholten J."/>
            <person name="Sieber J."/>
            <person name="Stams A.J.M."/>
            <person name="Worm P."/>
            <person name="Henstra A.M."/>
            <person name="Richardson P."/>
        </authorList>
    </citation>
    <scope>NUCLEOTIDE SEQUENCE [LARGE SCALE GENOMIC DNA]</scope>
    <source>
        <strain evidence="6">DSM 10017 / MPOB</strain>
    </source>
</reference>
<dbReference type="InterPro" id="IPR000524">
    <property type="entry name" value="Tscrpt_reg_HTH_GntR"/>
</dbReference>
<organism evidence="5 6">
    <name type="scientific">Syntrophobacter fumaroxidans (strain DSM 10017 / MPOB)</name>
    <dbReference type="NCBI Taxonomy" id="335543"/>
    <lineage>
        <taxon>Bacteria</taxon>
        <taxon>Pseudomonadati</taxon>
        <taxon>Thermodesulfobacteriota</taxon>
        <taxon>Syntrophobacteria</taxon>
        <taxon>Syntrophobacterales</taxon>
        <taxon>Syntrophobacteraceae</taxon>
        <taxon>Syntrophobacter</taxon>
    </lineage>
</organism>
<dbReference type="PROSITE" id="PS50949">
    <property type="entry name" value="HTH_GNTR"/>
    <property type="match status" value="1"/>
</dbReference>
<feature type="domain" description="HTH gntR-type" evidence="4">
    <location>
        <begin position="21"/>
        <end position="88"/>
    </location>
</feature>
<dbReference type="AlphaFoldDB" id="A0LN19"/>
<dbReference type="Gene3D" id="1.20.120.530">
    <property type="entry name" value="GntR ligand-binding domain-like"/>
    <property type="match status" value="1"/>
</dbReference>
<evidence type="ECO:0000259" key="4">
    <source>
        <dbReference type="PROSITE" id="PS50949"/>
    </source>
</evidence>
<dbReference type="GO" id="GO:0003700">
    <property type="term" value="F:DNA-binding transcription factor activity"/>
    <property type="evidence" value="ECO:0007669"/>
    <property type="project" value="InterPro"/>
</dbReference>
<dbReference type="InterPro" id="IPR008920">
    <property type="entry name" value="TF_FadR/GntR_C"/>
</dbReference>
<evidence type="ECO:0000256" key="1">
    <source>
        <dbReference type="ARBA" id="ARBA00023015"/>
    </source>
</evidence>
<dbReference type="Gene3D" id="1.10.10.10">
    <property type="entry name" value="Winged helix-like DNA-binding domain superfamily/Winged helix DNA-binding domain"/>
    <property type="match status" value="1"/>
</dbReference>
<dbReference type="STRING" id="335543.Sfum_3148"/>
<dbReference type="KEGG" id="sfu:Sfum_3148"/>
<dbReference type="SMART" id="SM00895">
    <property type="entry name" value="FCD"/>
    <property type="match status" value="1"/>
</dbReference>
<evidence type="ECO:0000313" key="5">
    <source>
        <dbReference type="EMBL" id="ABK18821.1"/>
    </source>
</evidence>
<evidence type="ECO:0000256" key="3">
    <source>
        <dbReference type="ARBA" id="ARBA00023163"/>
    </source>
</evidence>
<proteinExistence type="predicted"/>
<dbReference type="Pfam" id="PF07729">
    <property type="entry name" value="FCD"/>
    <property type="match status" value="1"/>
</dbReference>
<keyword evidence="3" id="KW-0804">Transcription</keyword>
<evidence type="ECO:0000256" key="2">
    <source>
        <dbReference type="ARBA" id="ARBA00023125"/>
    </source>
</evidence>
<sequence length="250" mass="29044">MGRNSERLGVRLMQIQKKNLKSEFEGLVGKLENMILTGVFQPRERLIELNLAKALNVSRFWIRDALKILETKGIVTVIPYKGAVVTDLDEDVIQEIFEVRVALETLATRLACNHVRPTDISVLKRMVGHVEDSYTRRDFETMITANSNFHDYIFKLAKNQTLLQMINQLRARCHILRHTSWSSQRIVTEILEEHRQFVAALEKRDLQALERLARDHITHAKDFYLFQLQTRKALIGNASRKRKKTGEVHS</sequence>
<dbReference type="eggNOG" id="COG1802">
    <property type="taxonomic scope" value="Bacteria"/>
</dbReference>
<gene>
    <name evidence="5" type="ordered locus">Sfum_3148</name>
</gene>
<name>A0LN19_SYNFM</name>
<dbReference type="Proteomes" id="UP000001784">
    <property type="component" value="Chromosome"/>
</dbReference>
<dbReference type="EMBL" id="CP000478">
    <property type="protein sequence ID" value="ABK18821.1"/>
    <property type="molecule type" value="Genomic_DNA"/>
</dbReference>
<dbReference type="SMART" id="SM00345">
    <property type="entry name" value="HTH_GNTR"/>
    <property type="match status" value="1"/>
</dbReference>
<dbReference type="PANTHER" id="PTHR43537">
    <property type="entry name" value="TRANSCRIPTIONAL REGULATOR, GNTR FAMILY"/>
    <property type="match status" value="1"/>
</dbReference>
<dbReference type="InterPro" id="IPR011711">
    <property type="entry name" value="GntR_C"/>
</dbReference>
<dbReference type="SUPFAM" id="SSF46785">
    <property type="entry name" value="Winged helix' DNA-binding domain"/>
    <property type="match status" value="1"/>
</dbReference>
<accession>A0LN19</accession>
<keyword evidence="6" id="KW-1185">Reference proteome</keyword>
<evidence type="ECO:0000313" key="6">
    <source>
        <dbReference type="Proteomes" id="UP000001784"/>
    </source>
</evidence>
<dbReference type="Pfam" id="PF00392">
    <property type="entry name" value="GntR"/>
    <property type="match status" value="1"/>
</dbReference>
<dbReference type="InterPro" id="IPR036388">
    <property type="entry name" value="WH-like_DNA-bd_sf"/>
</dbReference>
<dbReference type="GO" id="GO:0003677">
    <property type="term" value="F:DNA binding"/>
    <property type="evidence" value="ECO:0007669"/>
    <property type="project" value="UniProtKB-KW"/>
</dbReference>
<dbReference type="SUPFAM" id="SSF48008">
    <property type="entry name" value="GntR ligand-binding domain-like"/>
    <property type="match status" value="1"/>
</dbReference>
<dbReference type="PANTHER" id="PTHR43537:SF24">
    <property type="entry name" value="GLUCONATE OPERON TRANSCRIPTIONAL REPRESSOR"/>
    <property type="match status" value="1"/>
</dbReference>
<dbReference type="FunCoup" id="A0LN19">
    <property type="interactions" value="26"/>
</dbReference>
<keyword evidence="1" id="KW-0805">Transcription regulation</keyword>
<dbReference type="HOGENOM" id="CLU_017584_5_1_7"/>
<dbReference type="InParanoid" id="A0LN19"/>
<protein>
    <submittedName>
        <fullName evidence="5">Transcriptional regulator, GntR family</fullName>
    </submittedName>
</protein>